<dbReference type="Gene3D" id="3.40.630.30">
    <property type="match status" value="1"/>
</dbReference>
<dbReference type="InterPro" id="IPR000182">
    <property type="entry name" value="GNAT_dom"/>
</dbReference>
<feature type="domain" description="N-acetyltransferase" evidence="1">
    <location>
        <begin position="8"/>
        <end position="165"/>
    </location>
</feature>
<keyword evidence="3" id="KW-1185">Reference proteome</keyword>
<keyword evidence="2" id="KW-0808">Transferase</keyword>
<dbReference type="Proteomes" id="UP000474778">
    <property type="component" value="Unassembled WGS sequence"/>
</dbReference>
<accession>A0A6L7HTU6</accession>
<protein>
    <submittedName>
        <fullName evidence="2">GNAT family N-acetyltransferase</fullName>
    </submittedName>
</protein>
<dbReference type="InterPro" id="IPR016181">
    <property type="entry name" value="Acyl_CoA_acyltransferase"/>
</dbReference>
<dbReference type="InterPro" id="IPR051531">
    <property type="entry name" value="N-acetyltransferase"/>
</dbReference>
<evidence type="ECO:0000259" key="1">
    <source>
        <dbReference type="Pfam" id="PF13302"/>
    </source>
</evidence>
<dbReference type="RefSeq" id="WP_160793358.1">
    <property type="nucleotide sequence ID" value="NZ_WRPA01000001.1"/>
</dbReference>
<dbReference type="AlphaFoldDB" id="A0A6L7HTU6"/>
<dbReference type="PANTHER" id="PTHR43792:SF1">
    <property type="entry name" value="N-ACETYLTRANSFERASE DOMAIN-CONTAINING PROTEIN"/>
    <property type="match status" value="1"/>
</dbReference>
<dbReference type="GO" id="GO:0016747">
    <property type="term" value="F:acyltransferase activity, transferring groups other than amino-acyl groups"/>
    <property type="evidence" value="ECO:0007669"/>
    <property type="project" value="InterPro"/>
</dbReference>
<gene>
    <name evidence="2" type="ORF">GNT65_01490</name>
</gene>
<proteinExistence type="predicted"/>
<dbReference type="SUPFAM" id="SSF55729">
    <property type="entry name" value="Acyl-CoA N-acyltransferases (Nat)"/>
    <property type="match status" value="1"/>
</dbReference>
<reference evidence="2 3" key="1">
    <citation type="submission" date="2019-12" db="EMBL/GenBank/DDBJ databases">
        <title>Shewanella insulae sp. nov., isolated from a tidal flat.</title>
        <authorList>
            <person name="Yoon J.-H."/>
        </authorList>
    </citation>
    <scope>NUCLEOTIDE SEQUENCE [LARGE SCALE GENOMIC DNA]</scope>
    <source>
        <strain evidence="2 3">JBTF-M18</strain>
    </source>
</reference>
<dbReference type="PANTHER" id="PTHR43792">
    <property type="entry name" value="GNAT FAMILY, PUTATIVE (AFU_ORTHOLOGUE AFUA_3G00765)-RELATED-RELATED"/>
    <property type="match status" value="1"/>
</dbReference>
<evidence type="ECO:0000313" key="2">
    <source>
        <dbReference type="EMBL" id="MXR67360.1"/>
    </source>
</evidence>
<name>A0A6L7HTU6_9GAMM</name>
<organism evidence="2 3">
    <name type="scientific">Shewanella insulae</name>
    <dbReference type="NCBI Taxonomy" id="2681496"/>
    <lineage>
        <taxon>Bacteria</taxon>
        <taxon>Pseudomonadati</taxon>
        <taxon>Pseudomonadota</taxon>
        <taxon>Gammaproteobacteria</taxon>
        <taxon>Alteromonadales</taxon>
        <taxon>Shewanellaceae</taxon>
        <taxon>Shewanella</taxon>
    </lineage>
</organism>
<sequence>MQIENSERLRYEPVTKEDAQLLFDLNQDPEVMRYINGGKPSTMAEINDFFIPRIEGFTNNDTGWGLWKVTTLASKSGLSNTYIGWILVRPMDFYTNNPKTADLEVGWRFTQASWGKGYATEAAKAVCKALVVHASAIEKPITHFSAIAEPANSGSINIMTKLGMKYIKNDSVETPEGEVEVVLYRMSV</sequence>
<dbReference type="Pfam" id="PF13302">
    <property type="entry name" value="Acetyltransf_3"/>
    <property type="match status" value="1"/>
</dbReference>
<comment type="caution">
    <text evidence="2">The sequence shown here is derived from an EMBL/GenBank/DDBJ whole genome shotgun (WGS) entry which is preliminary data.</text>
</comment>
<evidence type="ECO:0000313" key="3">
    <source>
        <dbReference type="Proteomes" id="UP000474778"/>
    </source>
</evidence>
<dbReference type="EMBL" id="WRPA01000001">
    <property type="protein sequence ID" value="MXR67360.1"/>
    <property type="molecule type" value="Genomic_DNA"/>
</dbReference>